<reference evidence="2 3" key="1">
    <citation type="journal article" date="2017" name="ISME J.">
        <title>Energy and carbon metabolisms in a deep terrestrial subsurface fluid microbial community.</title>
        <authorList>
            <person name="Momper L."/>
            <person name="Jungbluth S.P."/>
            <person name="Lee M.D."/>
            <person name="Amend J.P."/>
        </authorList>
    </citation>
    <scope>NUCLEOTIDE SEQUENCE [LARGE SCALE GENOMIC DNA]</scope>
    <source>
        <strain evidence="2">SURF_5</strain>
    </source>
</reference>
<keyword evidence="1" id="KW-0812">Transmembrane</keyword>
<organism evidence="2 3">
    <name type="scientific">Abyssobacteria bacterium (strain SURF_5)</name>
    <dbReference type="NCBI Taxonomy" id="2093360"/>
    <lineage>
        <taxon>Bacteria</taxon>
        <taxon>Pseudomonadati</taxon>
        <taxon>Candidatus Hydrogenedentota</taxon>
        <taxon>Candidatus Abyssobacteria</taxon>
    </lineage>
</organism>
<dbReference type="EMBL" id="QZKU01000019">
    <property type="protein sequence ID" value="RJP25646.1"/>
    <property type="molecule type" value="Genomic_DNA"/>
</dbReference>
<accession>A0A3A4P5A2</accession>
<keyword evidence="1" id="KW-0472">Membrane</keyword>
<evidence type="ECO:0000313" key="2">
    <source>
        <dbReference type="EMBL" id="RJP25646.1"/>
    </source>
</evidence>
<comment type="caution">
    <text evidence="2">The sequence shown here is derived from an EMBL/GenBank/DDBJ whole genome shotgun (WGS) entry which is preliminary data.</text>
</comment>
<feature type="transmembrane region" description="Helical" evidence="1">
    <location>
        <begin position="113"/>
        <end position="134"/>
    </location>
</feature>
<protein>
    <submittedName>
        <fullName evidence="2">Uncharacterized protein</fullName>
    </submittedName>
</protein>
<sequence>MASEIMVFSQNDERIIFWITWIFLITQYPQKAMDKYLLKLNISRDYVMYGYIIFMLLFGVVLWRLFRIRRFFVMKNVLIGLQGFFLFHLFLFAAWLGTLLLFHTLFPRSLPHWISSALGIALFYLATFLGGCWIGHKNKRLTFLWCVIGVITLYYKITLGLASFQARDMSFVIASLIVCMAGAVVGKRYLKIQPVQ</sequence>
<evidence type="ECO:0000313" key="3">
    <source>
        <dbReference type="Proteomes" id="UP000265882"/>
    </source>
</evidence>
<gene>
    <name evidence="2" type="ORF">C4520_01875</name>
</gene>
<feature type="transmembrane region" description="Helical" evidence="1">
    <location>
        <begin position="169"/>
        <end position="190"/>
    </location>
</feature>
<evidence type="ECO:0000256" key="1">
    <source>
        <dbReference type="SAM" id="Phobius"/>
    </source>
</evidence>
<name>A0A3A4P5A2_ABYX5</name>
<keyword evidence="1" id="KW-1133">Transmembrane helix</keyword>
<proteinExistence type="predicted"/>
<dbReference type="Proteomes" id="UP000265882">
    <property type="component" value="Unassembled WGS sequence"/>
</dbReference>
<feature type="transmembrane region" description="Helical" evidence="1">
    <location>
        <begin position="48"/>
        <end position="66"/>
    </location>
</feature>
<feature type="transmembrane region" description="Helical" evidence="1">
    <location>
        <begin position="78"/>
        <end position="101"/>
    </location>
</feature>
<dbReference type="AlphaFoldDB" id="A0A3A4P5A2"/>
<feature type="transmembrane region" description="Helical" evidence="1">
    <location>
        <begin position="141"/>
        <end position="157"/>
    </location>
</feature>